<evidence type="ECO:0000256" key="1">
    <source>
        <dbReference type="SAM" id="MobiDB-lite"/>
    </source>
</evidence>
<evidence type="ECO:0000313" key="4">
    <source>
        <dbReference type="RefSeq" id="XP_010503115.1"/>
    </source>
</evidence>
<feature type="transmembrane region" description="Helical" evidence="2">
    <location>
        <begin position="66"/>
        <end position="85"/>
    </location>
</feature>
<dbReference type="GeneID" id="104780281"/>
<dbReference type="InterPro" id="IPR040377">
    <property type="entry name" value="Ssl2009-like"/>
</dbReference>
<dbReference type="RefSeq" id="XP_010503115.1">
    <property type="nucleotide sequence ID" value="XM_010504813.1"/>
</dbReference>
<keyword evidence="2" id="KW-0812">Transmembrane</keyword>
<dbReference type="Proteomes" id="UP000694864">
    <property type="component" value="Chromosome 1"/>
</dbReference>
<dbReference type="PANTHER" id="PTHR34048">
    <property type="entry name" value="LOW-DENSITY RECEPTOR-LIKE PROTEIN"/>
    <property type="match status" value="1"/>
</dbReference>
<organism evidence="3 4">
    <name type="scientific">Camelina sativa</name>
    <name type="common">False flax</name>
    <name type="synonym">Myagrum sativum</name>
    <dbReference type="NCBI Taxonomy" id="90675"/>
    <lineage>
        <taxon>Eukaryota</taxon>
        <taxon>Viridiplantae</taxon>
        <taxon>Streptophyta</taxon>
        <taxon>Embryophyta</taxon>
        <taxon>Tracheophyta</taxon>
        <taxon>Spermatophyta</taxon>
        <taxon>Magnoliopsida</taxon>
        <taxon>eudicotyledons</taxon>
        <taxon>Gunneridae</taxon>
        <taxon>Pentapetalae</taxon>
        <taxon>rosids</taxon>
        <taxon>malvids</taxon>
        <taxon>Brassicales</taxon>
        <taxon>Brassicaceae</taxon>
        <taxon>Camelineae</taxon>
        <taxon>Camelina</taxon>
    </lineage>
</organism>
<feature type="compositionally biased region" description="Low complexity" evidence="1">
    <location>
        <begin position="145"/>
        <end position="157"/>
    </location>
</feature>
<keyword evidence="2" id="KW-0472">Membrane</keyword>
<gene>
    <name evidence="4" type="primary">LOC104780281</name>
</gene>
<evidence type="ECO:0000313" key="3">
    <source>
        <dbReference type="Proteomes" id="UP000694864"/>
    </source>
</evidence>
<proteinExistence type="predicted"/>
<dbReference type="PANTHER" id="PTHR34048:SF3">
    <property type="entry name" value="LOW-DENSITY RECEPTOR-LIKE PROTEIN"/>
    <property type="match status" value="1"/>
</dbReference>
<reference evidence="3" key="1">
    <citation type="journal article" date="2014" name="Nat. Commun.">
        <title>The emerging biofuel crop Camelina sativa retains a highly undifferentiated hexaploid genome structure.</title>
        <authorList>
            <person name="Kagale S."/>
            <person name="Koh C."/>
            <person name="Nixon J."/>
            <person name="Bollina V."/>
            <person name="Clarke W.E."/>
            <person name="Tuteja R."/>
            <person name="Spillane C."/>
            <person name="Robinson S.J."/>
            <person name="Links M.G."/>
            <person name="Clarke C."/>
            <person name="Higgins E.E."/>
            <person name="Huebert T."/>
            <person name="Sharpe A.G."/>
            <person name="Parkin I.A."/>
        </authorList>
    </citation>
    <scope>NUCLEOTIDE SEQUENCE [LARGE SCALE GENOMIC DNA]</scope>
    <source>
        <strain evidence="3">cv. DH55</strain>
    </source>
</reference>
<accession>A0ABM0YM70</accession>
<keyword evidence="3" id="KW-1185">Reference proteome</keyword>
<name>A0ABM0YM70_CAMSA</name>
<evidence type="ECO:0000256" key="2">
    <source>
        <dbReference type="SAM" id="Phobius"/>
    </source>
</evidence>
<feature type="region of interest" description="Disordered" evidence="1">
    <location>
        <begin position="135"/>
        <end position="166"/>
    </location>
</feature>
<sequence length="166" mass="17831">MASFVAAPISLSGDSHVKAHRFSSTNLNPFRKSSTLTVRTKSNRSHKLSVSAGYREGSRGGGSSDFVTGFLLGSAVFGTLAYIFAPQIRRSLLNENEHGFKKPEQPIYYDEGLEERREILNEKIGQLNSAIDNVSSRLRGGGSGSSKNSSSQSVTVETDAEAEATA</sequence>
<reference evidence="4" key="2">
    <citation type="submission" date="2025-08" db="UniProtKB">
        <authorList>
            <consortium name="RefSeq"/>
        </authorList>
    </citation>
    <scope>IDENTIFICATION</scope>
    <source>
        <tissue evidence="4">Leaf</tissue>
    </source>
</reference>
<protein>
    <submittedName>
        <fullName evidence="4">Uncharacterized protein LOC104780281</fullName>
    </submittedName>
</protein>
<keyword evidence="2" id="KW-1133">Transmembrane helix</keyword>